<proteinExistence type="predicted"/>
<reference evidence="1 2" key="1">
    <citation type="journal article" date="2019" name="Commun. Biol.">
        <title>The bagworm genome reveals a unique fibroin gene that provides high tensile strength.</title>
        <authorList>
            <person name="Kono N."/>
            <person name="Nakamura H."/>
            <person name="Ohtoshi R."/>
            <person name="Tomita M."/>
            <person name="Numata K."/>
            <person name="Arakawa K."/>
        </authorList>
    </citation>
    <scope>NUCLEOTIDE SEQUENCE [LARGE SCALE GENOMIC DNA]</scope>
</reference>
<keyword evidence="2" id="KW-1185">Reference proteome</keyword>
<accession>A0A4C1SPS7</accession>
<dbReference type="EMBL" id="BGZK01000012">
    <property type="protein sequence ID" value="GBP04132.1"/>
    <property type="molecule type" value="Genomic_DNA"/>
</dbReference>
<evidence type="ECO:0000313" key="2">
    <source>
        <dbReference type="Proteomes" id="UP000299102"/>
    </source>
</evidence>
<organism evidence="1 2">
    <name type="scientific">Eumeta variegata</name>
    <name type="common">Bagworm moth</name>
    <name type="synonym">Eumeta japonica</name>
    <dbReference type="NCBI Taxonomy" id="151549"/>
    <lineage>
        <taxon>Eukaryota</taxon>
        <taxon>Metazoa</taxon>
        <taxon>Ecdysozoa</taxon>
        <taxon>Arthropoda</taxon>
        <taxon>Hexapoda</taxon>
        <taxon>Insecta</taxon>
        <taxon>Pterygota</taxon>
        <taxon>Neoptera</taxon>
        <taxon>Endopterygota</taxon>
        <taxon>Lepidoptera</taxon>
        <taxon>Glossata</taxon>
        <taxon>Ditrysia</taxon>
        <taxon>Tineoidea</taxon>
        <taxon>Psychidae</taxon>
        <taxon>Oiketicinae</taxon>
        <taxon>Eumeta</taxon>
    </lineage>
</organism>
<comment type="caution">
    <text evidence="1">The sequence shown here is derived from an EMBL/GenBank/DDBJ whole genome shotgun (WGS) entry which is preliminary data.</text>
</comment>
<dbReference type="OrthoDB" id="7487383at2759"/>
<dbReference type="Proteomes" id="UP000299102">
    <property type="component" value="Unassembled WGS sequence"/>
</dbReference>
<name>A0A4C1SPS7_EUMVA</name>
<gene>
    <name evidence="1" type="ORF">EVAR_74858_1</name>
</gene>
<evidence type="ECO:0000313" key="1">
    <source>
        <dbReference type="EMBL" id="GBP04132.1"/>
    </source>
</evidence>
<dbReference type="AlphaFoldDB" id="A0A4C1SPS7"/>
<sequence length="79" mass="8977">MGPPDGGRPIPIRKITNWKRVLLPTTSGQWSRRASGGIPDRRKFPPDILELIRAKRSLRRASAYPTPEYRSRARALNAK</sequence>
<protein>
    <submittedName>
        <fullName evidence="1">Uncharacterized protein</fullName>
    </submittedName>
</protein>